<protein>
    <submittedName>
        <fullName evidence="2">Uncharacterized protein</fullName>
    </submittedName>
</protein>
<feature type="compositionally biased region" description="Pro residues" evidence="1">
    <location>
        <begin position="35"/>
        <end position="53"/>
    </location>
</feature>
<name>A0A7S2VSY3_9DINO</name>
<feature type="compositionally biased region" description="Low complexity" evidence="1">
    <location>
        <begin position="7"/>
        <end position="17"/>
    </location>
</feature>
<organism evidence="2">
    <name type="scientific">Zooxanthella nutricula</name>
    <dbReference type="NCBI Taxonomy" id="1333877"/>
    <lineage>
        <taxon>Eukaryota</taxon>
        <taxon>Sar</taxon>
        <taxon>Alveolata</taxon>
        <taxon>Dinophyceae</taxon>
        <taxon>Peridiniales</taxon>
        <taxon>Peridiniales incertae sedis</taxon>
        <taxon>Zooxanthella</taxon>
    </lineage>
</organism>
<gene>
    <name evidence="2" type="ORF">BRAN1462_LOCUS64748</name>
</gene>
<proteinExistence type="predicted"/>
<accession>A0A7S2VSY3</accession>
<evidence type="ECO:0000313" key="2">
    <source>
        <dbReference type="EMBL" id="CAD9646926.1"/>
    </source>
</evidence>
<evidence type="ECO:0000256" key="1">
    <source>
        <dbReference type="SAM" id="MobiDB-lite"/>
    </source>
</evidence>
<reference evidence="2" key="1">
    <citation type="submission" date="2021-01" db="EMBL/GenBank/DDBJ databases">
        <authorList>
            <person name="Corre E."/>
            <person name="Pelletier E."/>
            <person name="Niang G."/>
            <person name="Scheremetjew M."/>
            <person name="Finn R."/>
            <person name="Kale V."/>
            <person name="Holt S."/>
            <person name="Cochrane G."/>
            <person name="Meng A."/>
            <person name="Brown T."/>
            <person name="Cohen L."/>
        </authorList>
    </citation>
    <scope>NUCLEOTIDE SEQUENCE</scope>
    <source>
        <strain evidence="2">RCC3387</strain>
    </source>
</reference>
<dbReference type="EMBL" id="HBGW01102448">
    <property type="protein sequence ID" value="CAD9646926.1"/>
    <property type="molecule type" value="Transcribed_RNA"/>
</dbReference>
<feature type="region of interest" description="Disordered" evidence="1">
    <location>
        <begin position="1"/>
        <end position="55"/>
    </location>
</feature>
<sequence length="188" mass="21623">MTAAFVGPRPGAAAGRPTRTRRGIELTGRTRKSPKPPGRWVPRPPDGAWPPSPDEFAVGWNSDLGRWIDLPSEGIQKWWQRPGYLTPNGYKKPPHWDMKTYALAVQEMNLAFIESAYVHELKTRGMTMEEIRARASTYEFIEPEGRKMTTKMKFLTQVKYLFDGREDDLIDLTDPDEANLFKMKPRTR</sequence>
<dbReference type="AlphaFoldDB" id="A0A7S2VSY3"/>